<accession>A0A6G6L0U1</accession>
<name>A0A6G6L0U1_ECOLX</name>
<dbReference type="EMBL" id="AASEPP010000162">
    <property type="protein sequence ID" value="EFC2249771.1"/>
    <property type="molecule type" value="Genomic_DNA"/>
</dbReference>
<evidence type="ECO:0000313" key="2">
    <source>
        <dbReference type="Proteomes" id="UP000531916"/>
    </source>
</evidence>
<dbReference type="Proteomes" id="UP000531916">
    <property type="component" value="Unassembled WGS sequence"/>
</dbReference>
<evidence type="ECO:0000313" key="1">
    <source>
        <dbReference type="EMBL" id="EFC2249771.1"/>
    </source>
</evidence>
<proteinExistence type="predicted"/>
<protein>
    <submittedName>
        <fullName evidence="1">Uncharacterized protein</fullName>
    </submittedName>
</protein>
<gene>
    <name evidence="1" type="ORF">E5H86_29410</name>
</gene>
<reference evidence="1 2" key="1">
    <citation type="submission" date="2019-04" db="EMBL/GenBank/DDBJ databases">
        <authorList>
            <consortium name="NARMS: The National Antimicrobial Resistance Monitoring System"/>
        </authorList>
    </citation>
    <scope>NUCLEOTIDE SEQUENCE [LARGE SCALE GENOMIC DNA]</scope>
    <source>
        <strain evidence="1 2">FSIS11919500</strain>
    </source>
</reference>
<dbReference type="AlphaFoldDB" id="A0A6G6L0U1"/>
<comment type="caution">
    <text evidence="1">The sequence shown here is derived from an EMBL/GenBank/DDBJ whole genome shotgun (WGS) entry which is preliminary data.</text>
</comment>
<sequence>MKNLLIVVLLMTVCIFGLFIVGSIFYLLLKIFMYFYLNAPISFEVFQFSRLLKMSVYGGGILGLGIGLLHIMKVKGF</sequence>
<organism evidence="1 2">
    <name type="scientific">Escherichia coli</name>
    <dbReference type="NCBI Taxonomy" id="562"/>
    <lineage>
        <taxon>Bacteria</taxon>
        <taxon>Pseudomonadati</taxon>
        <taxon>Pseudomonadota</taxon>
        <taxon>Gammaproteobacteria</taxon>
        <taxon>Enterobacterales</taxon>
        <taxon>Enterobacteriaceae</taxon>
        <taxon>Escherichia</taxon>
    </lineage>
</organism>